<name>A0A2P5WMA8_GOSBA</name>
<organism evidence="1 2">
    <name type="scientific">Gossypium barbadense</name>
    <name type="common">Sea Island cotton</name>
    <name type="synonym">Hibiscus barbadensis</name>
    <dbReference type="NCBI Taxonomy" id="3634"/>
    <lineage>
        <taxon>Eukaryota</taxon>
        <taxon>Viridiplantae</taxon>
        <taxon>Streptophyta</taxon>
        <taxon>Embryophyta</taxon>
        <taxon>Tracheophyta</taxon>
        <taxon>Spermatophyta</taxon>
        <taxon>Magnoliopsida</taxon>
        <taxon>eudicotyledons</taxon>
        <taxon>Gunneridae</taxon>
        <taxon>Pentapetalae</taxon>
        <taxon>rosids</taxon>
        <taxon>malvids</taxon>
        <taxon>Malvales</taxon>
        <taxon>Malvaceae</taxon>
        <taxon>Malvoideae</taxon>
        <taxon>Gossypium</taxon>
    </lineage>
</organism>
<dbReference type="Proteomes" id="UP000239757">
    <property type="component" value="Unassembled WGS sequence"/>
</dbReference>
<evidence type="ECO:0000313" key="2">
    <source>
        <dbReference type="Proteomes" id="UP000239757"/>
    </source>
</evidence>
<sequence length="91" mass="10296">MSGKVPNRFDGSRILINCLKDNFEKLHECPTEEVIEQYAQAPPVPCRNPPCNRRPQMRRKSLFSANLYDTLDTDDYILSSGMGGNSGLYTL</sequence>
<gene>
    <name evidence="1" type="ORF">GOBAR_AA28444</name>
</gene>
<proteinExistence type="predicted"/>
<protein>
    <submittedName>
        <fullName evidence="1">Uncharacterized protein</fullName>
    </submittedName>
</protein>
<evidence type="ECO:0000313" key="1">
    <source>
        <dbReference type="EMBL" id="PPR92222.1"/>
    </source>
</evidence>
<reference evidence="1 2" key="1">
    <citation type="submission" date="2015-01" db="EMBL/GenBank/DDBJ databases">
        <title>Genome of allotetraploid Gossypium barbadense reveals genomic plasticity and fiber elongation in cotton evolution.</title>
        <authorList>
            <person name="Chen X."/>
            <person name="Liu X."/>
            <person name="Zhao B."/>
            <person name="Zheng H."/>
            <person name="Hu Y."/>
            <person name="Lu G."/>
            <person name="Yang C."/>
            <person name="Chen J."/>
            <person name="Shan C."/>
            <person name="Zhang L."/>
            <person name="Zhou Y."/>
            <person name="Wang L."/>
            <person name="Guo W."/>
            <person name="Bai Y."/>
            <person name="Ruan J."/>
            <person name="Shangguan X."/>
            <person name="Mao Y."/>
            <person name="Jiang J."/>
            <person name="Zhu Y."/>
            <person name="Lei J."/>
            <person name="Kang H."/>
            <person name="Chen S."/>
            <person name="He X."/>
            <person name="Wang R."/>
            <person name="Wang Y."/>
            <person name="Chen J."/>
            <person name="Wang L."/>
            <person name="Yu S."/>
            <person name="Wang B."/>
            <person name="Wei J."/>
            <person name="Song S."/>
            <person name="Lu X."/>
            <person name="Gao Z."/>
            <person name="Gu W."/>
            <person name="Deng X."/>
            <person name="Ma D."/>
            <person name="Wang S."/>
            <person name="Liang W."/>
            <person name="Fang L."/>
            <person name="Cai C."/>
            <person name="Zhu X."/>
            <person name="Zhou B."/>
            <person name="Zhang Y."/>
            <person name="Chen Z."/>
            <person name="Xu S."/>
            <person name="Zhu R."/>
            <person name="Wang S."/>
            <person name="Zhang T."/>
            <person name="Zhao G."/>
        </authorList>
    </citation>
    <scope>NUCLEOTIDE SEQUENCE [LARGE SCALE GENOMIC DNA]</scope>
    <source>
        <strain evidence="2">cv. Xinhai21</strain>
        <tissue evidence="1">Leaf</tissue>
    </source>
</reference>
<accession>A0A2P5WMA8</accession>
<dbReference type="EMBL" id="KZ667115">
    <property type="protein sequence ID" value="PPR92222.1"/>
    <property type="molecule type" value="Genomic_DNA"/>
</dbReference>
<dbReference type="OrthoDB" id="1937804at2759"/>
<dbReference type="AlphaFoldDB" id="A0A2P5WMA8"/>